<comment type="caution">
    <text evidence="1">The sequence shown here is derived from an EMBL/GenBank/DDBJ whole genome shotgun (WGS) entry which is preliminary data.</text>
</comment>
<evidence type="ECO:0000313" key="1">
    <source>
        <dbReference type="EMBL" id="RVD92693.1"/>
    </source>
</evidence>
<sequence>MLNFVFFIQFYTFNLTKHDKCQLKNTSKSFLFLIQKTKKSLKGHKGFNPSNKFCKLKRIQNTQLHISLLRICNVEANNLINLAENINEDNLICFFSKLSTLTKIFKKTLLSIKFFLKEEKNNLKKINDVFESFFKHSDKIIQQACILKLYGEETTETISLAIIELNQSVREIFNDTNKLNLLIN</sequence>
<proteinExistence type="predicted"/>
<accession>A0A437ANL5</accession>
<name>A0A437ANL5_9MICR</name>
<keyword evidence="2" id="KW-1185">Reference proteome</keyword>
<dbReference type="EMBL" id="RCSS01000159">
    <property type="protein sequence ID" value="RVD92693.1"/>
    <property type="molecule type" value="Genomic_DNA"/>
</dbReference>
<reference evidence="1 2" key="1">
    <citation type="submission" date="2018-10" db="EMBL/GenBank/DDBJ databases">
        <title>Draft genome sequence of the microsporidian Tubulinosema ratisbonensis.</title>
        <authorList>
            <person name="Polonais V."/>
            <person name="Peyretaillade E."/>
            <person name="Niehus S."/>
            <person name="Wawrzyniak I."/>
            <person name="Franchet A."/>
            <person name="Gaspin C."/>
            <person name="Reichstadt M."/>
            <person name="Belser C."/>
            <person name="Labadie K."/>
            <person name="Delbac F."/>
            <person name="Ferrandon D."/>
        </authorList>
    </citation>
    <scope>NUCLEOTIDE SEQUENCE [LARGE SCALE GENOMIC DNA]</scope>
    <source>
        <strain evidence="1 2">Franzen</strain>
    </source>
</reference>
<dbReference type="VEuPathDB" id="MicrosporidiaDB:TUBRATIS_007940"/>
<protein>
    <submittedName>
        <fullName evidence="1">Uncharacterized protein</fullName>
    </submittedName>
</protein>
<organism evidence="1 2">
    <name type="scientific">Tubulinosema ratisbonensis</name>
    <dbReference type="NCBI Taxonomy" id="291195"/>
    <lineage>
        <taxon>Eukaryota</taxon>
        <taxon>Fungi</taxon>
        <taxon>Fungi incertae sedis</taxon>
        <taxon>Microsporidia</taxon>
        <taxon>Tubulinosematoidea</taxon>
        <taxon>Tubulinosematidae</taxon>
        <taxon>Tubulinosema</taxon>
    </lineage>
</organism>
<dbReference type="Proteomes" id="UP000282876">
    <property type="component" value="Unassembled WGS sequence"/>
</dbReference>
<gene>
    <name evidence="1" type="ORF">TUBRATIS_007940</name>
</gene>
<dbReference type="AlphaFoldDB" id="A0A437ANL5"/>
<evidence type="ECO:0000313" key="2">
    <source>
        <dbReference type="Proteomes" id="UP000282876"/>
    </source>
</evidence>